<dbReference type="InterPro" id="IPR002761">
    <property type="entry name" value="Diphthami_syn_dom"/>
</dbReference>
<keyword evidence="9" id="KW-1185">Reference proteome</keyword>
<feature type="compositionally biased region" description="Low complexity" evidence="6">
    <location>
        <begin position="352"/>
        <end position="363"/>
    </location>
</feature>
<feature type="domain" description="Diphthamide synthase" evidence="7">
    <location>
        <begin position="137"/>
        <end position="282"/>
    </location>
</feature>
<dbReference type="Pfam" id="PF01902">
    <property type="entry name" value="Diphthami_syn_2"/>
    <property type="match status" value="1"/>
</dbReference>
<dbReference type="InterPro" id="IPR030662">
    <property type="entry name" value="DPH6/MJ0570"/>
</dbReference>
<dbReference type="InterPro" id="IPR014729">
    <property type="entry name" value="Rossmann-like_a/b/a_fold"/>
</dbReference>
<evidence type="ECO:0000256" key="3">
    <source>
        <dbReference type="ARBA" id="ARBA00029814"/>
    </source>
</evidence>
<protein>
    <recommendedName>
        <fullName evidence="2">Diphthine--ammonia ligase</fullName>
        <ecNumber evidence="1">6.3.1.14</ecNumber>
    </recommendedName>
    <alternativeName>
        <fullName evidence="3">Diphthamide synthase</fullName>
    </alternativeName>
    <alternativeName>
        <fullName evidence="4">Diphthamide synthetase</fullName>
    </alternativeName>
</protein>
<dbReference type="PANTHER" id="PTHR12196">
    <property type="entry name" value="DOMAIN OF UNKNOWN FUNCTION 71 DUF71 -CONTAINING PROTEIN"/>
    <property type="match status" value="1"/>
</dbReference>
<evidence type="ECO:0000256" key="5">
    <source>
        <dbReference type="ARBA" id="ARBA00048108"/>
    </source>
</evidence>
<dbReference type="EMBL" id="ML994043">
    <property type="protein sequence ID" value="KAF2200017.1"/>
    <property type="molecule type" value="Genomic_DNA"/>
</dbReference>
<gene>
    <name evidence="8" type="ORF">GQ43DRAFT_481940</name>
</gene>
<dbReference type="Gene3D" id="3.30.1330.40">
    <property type="entry name" value="RutC-like"/>
    <property type="match status" value="2"/>
</dbReference>
<dbReference type="CDD" id="cd06156">
    <property type="entry name" value="eu_AANH_C_2"/>
    <property type="match status" value="1"/>
</dbReference>
<organism evidence="8 9">
    <name type="scientific">Delitschia confertaspora ATCC 74209</name>
    <dbReference type="NCBI Taxonomy" id="1513339"/>
    <lineage>
        <taxon>Eukaryota</taxon>
        <taxon>Fungi</taxon>
        <taxon>Dikarya</taxon>
        <taxon>Ascomycota</taxon>
        <taxon>Pezizomycotina</taxon>
        <taxon>Dothideomycetes</taxon>
        <taxon>Pleosporomycetidae</taxon>
        <taxon>Pleosporales</taxon>
        <taxon>Delitschiaceae</taxon>
        <taxon>Delitschia</taxon>
    </lineage>
</organism>
<evidence type="ECO:0000256" key="4">
    <source>
        <dbReference type="ARBA" id="ARBA00031552"/>
    </source>
</evidence>
<dbReference type="Gene3D" id="3.90.1490.10">
    <property type="entry name" value="putative n-type atp pyrophosphatase, domain 2"/>
    <property type="match status" value="1"/>
</dbReference>
<dbReference type="InterPro" id="IPR035959">
    <property type="entry name" value="RutC-like_sf"/>
</dbReference>
<dbReference type="PANTHER" id="PTHR12196:SF2">
    <property type="entry name" value="DIPHTHINE--AMMONIA LIGASE"/>
    <property type="match status" value="1"/>
</dbReference>
<dbReference type="GO" id="GO:0016787">
    <property type="term" value="F:hydrolase activity"/>
    <property type="evidence" value="ECO:0007669"/>
    <property type="project" value="UniProtKB-KW"/>
</dbReference>
<comment type="caution">
    <text evidence="8">The sequence shown here is derived from an EMBL/GenBank/DDBJ whole genome shotgun (WGS) entry which is preliminary data.</text>
</comment>
<feature type="region of interest" description="Disordered" evidence="6">
    <location>
        <begin position="104"/>
        <end position="134"/>
    </location>
</feature>
<dbReference type="EC" id="6.3.1.14" evidence="1"/>
<sequence>MAPLQVIALISGGKDSLFSVLHCLACGHEVVALANLHPPLTPSSSTISPSLSQGEDETVEGEDINSYMYQTVGHTLIPLYSSALEIPLYRQEILGGAINKDRDYAFSPPPSSTSTSTASSTSPAQPSENHDEIDETESLIPLLKRVLREHPQANAISTGAILSTYQRTRVESIALRLGLVPLSYLWQYPFLPPYTQSSLLHDMRAVGQDSRIIKVASGGIDESFLGLNVADVRTVMRLGRAVGRFWDGKGDLGGAVLGEGGEFETLAIDGPKRLWKKRIEVEFGAPVLGEGGNAVASWKVARVVEKEDDNASRGAGLQNLRVPHLWDDEFIKARELMTQEFDSEEKPPAPQAPQSFSSSNSRPFPSPPPPIRNAESSTLLTISNLSAPSSYKLGPSDQLSFILTLLADALNSYWVTPEAIVHTTLLLRSISDFAVLNPIYSKLFPSPNPPSRVTVACGDAMPEGVDVMLSAVITKTGVEGRRGLHVQSRSYWAPANIGPYSQAISSRILDPADPSIKEGSNGRAEAVWLAGQIPLVPSTMEPITGPFANQTLLALQHLWRIGRAMEVNSWAAGVAYISNCAHEEAEERVKVAQKAWRSVHQATDPSFGAENGDSEEEKEDVDPWDLRNRVGGNSIDFDRTIRPPLPKYETGASYGAAECMPPCLVVRVDKLPREVDVEWWSVGISKAVLGPFQTSFFGGKEVGGTASVPSAVGVKSIASYFTLELDEELLDGWNEDGDTQRSFLVETLGIRKGWGEGIWDHCTVFAVPDGMEKVLKMVPECAVVVPCKGVWGRGGRELKGALIGRWTQKVGK</sequence>
<dbReference type="SUPFAM" id="SSF55298">
    <property type="entry name" value="YjgF-like"/>
    <property type="match status" value="2"/>
</dbReference>
<comment type="catalytic activity">
    <reaction evidence="5">
        <text>diphthine-[translation elongation factor 2] + NH4(+) + ATP = diphthamide-[translation elongation factor 2] + AMP + diphosphate + H(+)</text>
        <dbReference type="Rhea" id="RHEA:19753"/>
        <dbReference type="Rhea" id="RHEA-COMP:10172"/>
        <dbReference type="Rhea" id="RHEA-COMP:10174"/>
        <dbReference type="ChEBI" id="CHEBI:15378"/>
        <dbReference type="ChEBI" id="CHEBI:16692"/>
        <dbReference type="ChEBI" id="CHEBI:28938"/>
        <dbReference type="ChEBI" id="CHEBI:30616"/>
        <dbReference type="ChEBI" id="CHEBI:33019"/>
        <dbReference type="ChEBI" id="CHEBI:82696"/>
        <dbReference type="ChEBI" id="CHEBI:456215"/>
        <dbReference type="EC" id="6.3.1.14"/>
    </reaction>
</comment>
<evidence type="ECO:0000256" key="1">
    <source>
        <dbReference type="ARBA" id="ARBA00012089"/>
    </source>
</evidence>
<dbReference type="Proteomes" id="UP000799536">
    <property type="component" value="Unassembled WGS sequence"/>
</dbReference>
<name>A0A9P4MRJ9_9PLEO</name>
<feature type="region of interest" description="Disordered" evidence="6">
    <location>
        <begin position="339"/>
        <end position="375"/>
    </location>
</feature>
<dbReference type="GO" id="GO:0017178">
    <property type="term" value="F:diphthine-ammonia ligase activity"/>
    <property type="evidence" value="ECO:0007669"/>
    <property type="project" value="UniProtKB-EC"/>
</dbReference>
<proteinExistence type="predicted"/>
<evidence type="ECO:0000259" key="7">
    <source>
        <dbReference type="Pfam" id="PF01902"/>
    </source>
</evidence>
<feature type="compositionally biased region" description="Acidic residues" evidence="6">
    <location>
        <begin position="612"/>
        <end position="623"/>
    </location>
</feature>
<dbReference type="OrthoDB" id="686384at2759"/>
<keyword evidence="8" id="KW-0378">Hydrolase</keyword>
<feature type="compositionally biased region" description="Low complexity" evidence="6">
    <location>
        <begin position="112"/>
        <end position="127"/>
    </location>
</feature>
<dbReference type="CDD" id="cd06155">
    <property type="entry name" value="eu_AANH_C_1"/>
    <property type="match status" value="1"/>
</dbReference>
<reference evidence="8" key="1">
    <citation type="journal article" date="2020" name="Stud. Mycol.">
        <title>101 Dothideomycetes genomes: a test case for predicting lifestyles and emergence of pathogens.</title>
        <authorList>
            <person name="Haridas S."/>
            <person name="Albert R."/>
            <person name="Binder M."/>
            <person name="Bloem J."/>
            <person name="Labutti K."/>
            <person name="Salamov A."/>
            <person name="Andreopoulos B."/>
            <person name="Baker S."/>
            <person name="Barry K."/>
            <person name="Bills G."/>
            <person name="Bluhm B."/>
            <person name="Cannon C."/>
            <person name="Castanera R."/>
            <person name="Culley D."/>
            <person name="Daum C."/>
            <person name="Ezra D."/>
            <person name="Gonzalez J."/>
            <person name="Henrissat B."/>
            <person name="Kuo A."/>
            <person name="Liang C."/>
            <person name="Lipzen A."/>
            <person name="Lutzoni F."/>
            <person name="Magnuson J."/>
            <person name="Mondo S."/>
            <person name="Nolan M."/>
            <person name="Ohm R."/>
            <person name="Pangilinan J."/>
            <person name="Park H.-J."/>
            <person name="Ramirez L."/>
            <person name="Alfaro M."/>
            <person name="Sun H."/>
            <person name="Tritt A."/>
            <person name="Yoshinaga Y."/>
            <person name="Zwiers L.-H."/>
            <person name="Turgeon B."/>
            <person name="Goodwin S."/>
            <person name="Spatafora J."/>
            <person name="Crous P."/>
            <person name="Grigoriev I."/>
        </authorList>
    </citation>
    <scope>NUCLEOTIDE SEQUENCE</scope>
    <source>
        <strain evidence="8">ATCC 74209</strain>
    </source>
</reference>
<evidence type="ECO:0000313" key="9">
    <source>
        <dbReference type="Proteomes" id="UP000799536"/>
    </source>
</evidence>
<dbReference type="SUPFAM" id="SSF52402">
    <property type="entry name" value="Adenine nucleotide alpha hydrolases-like"/>
    <property type="match status" value="1"/>
</dbReference>
<feature type="region of interest" description="Disordered" evidence="6">
    <location>
        <begin position="602"/>
        <end position="627"/>
    </location>
</feature>
<dbReference type="GO" id="GO:0017183">
    <property type="term" value="P:protein histidyl modification to diphthamide"/>
    <property type="evidence" value="ECO:0007669"/>
    <property type="project" value="TreeGrafter"/>
</dbReference>
<accession>A0A9P4MRJ9</accession>
<evidence type="ECO:0000256" key="2">
    <source>
        <dbReference type="ARBA" id="ARBA00018426"/>
    </source>
</evidence>
<dbReference type="AlphaFoldDB" id="A0A9P4MRJ9"/>
<dbReference type="CDD" id="cd01994">
    <property type="entry name" value="AANH_PF0828-like"/>
    <property type="match status" value="1"/>
</dbReference>
<dbReference type="Gene3D" id="3.40.50.620">
    <property type="entry name" value="HUPs"/>
    <property type="match status" value="1"/>
</dbReference>
<evidence type="ECO:0000313" key="8">
    <source>
        <dbReference type="EMBL" id="KAF2200017.1"/>
    </source>
</evidence>
<evidence type="ECO:0000256" key="6">
    <source>
        <dbReference type="SAM" id="MobiDB-lite"/>
    </source>
</evidence>